<evidence type="ECO:0000256" key="6">
    <source>
        <dbReference type="ARBA" id="ARBA00044969"/>
    </source>
</evidence>
<evidence type="ECO:0000256" key="7">
    <source>
        <dbReference type="ARBA" id="ARBA00048954"/>
    </source>
</evidence>
<dbReference type="EMBL" id="JAPWIJ010000020">
    <property type="protein sequence ID" value="MCZ4522239.1"/>
    <property type="molecule type" value="Genomic_DNA"/>
</dbReference>
<evidence type="ECO:0000313" key="9">
    <source>
        <dbReference type="EMBL" id="MCZ4522239.1"/>
    </source>
</evidence>
<proteinExistence type="inferred from homology"/>
<dbReference type="PANTHER" id="PTHR11472">
    <property type="entry name" value="DNA REPAIR DEAD HELICASE RAD3/XP-D SUBFAMILY MEMBER"/>
    <property type="match status" value="1"/>
</dbReference>
<evidence type="ECO:0000256" key="2">
    <source>
        <dbReference type="ARBA" id="ARBA00022741"/>
    </source>
</evidence>
<dbReference type="PANTHER" id="PTHR11472:SF34">
    <property type="entry name" value="REGULATOR OF TELOMERE ELONGATION HELICASE 1"/>
    <property type="match status" value="1"/>
</dbReference>
<dbReference type="SUPFAM" id="SSF52540">
    <property type="entry name" value="P-loop containing nucleoside triphosphate hydrolases"/>
    <property type="match status" value="2"/>
</dbReference>
<name>A0ABT4MML8_9NOCA</name>
<dbReference type="SMART" id="SM00487">
    <property type="entry name" value="DEXDc"/>
    <property type="match status" value="1"/>
</dbReference>
<keyword evidence="10" id="KW-1185">Reference proteome</keyword>
<dbReference type="SMART" id="SM00491">
    <property type="entry name" value="HELICc2"/>
    <property type="match status" value="1"/>
</dbReference>
<dbReference type="Pfam" id="PF00270">
    <property type="entry name" value="DEAD"/>
    <property type="match status" value="1"/>
</dbReference>
<dbReference type="InterPro" id="IPR006555">
    <property type="entry name" value="ATP-dep_Helicase_C"/>
</dbReference>
<dbReference type="Pfam" id="PF13307">
    <property type="entry name" value="Helicase_C_2"/>
    <property type="match status" value="1"/>
</dbReference>
<keyword evidence="3" id="KW-0378">Hydrolase</keyword>
<dbReference type="InterPro" id="IPR011545">
    <property type="entry name" value="DEAD/DEAH_box_helicase_dom"/>
</dbReference>
<protein>
    <recommendedName>
        <fullName evidence="6">DNA 5'-3' helicase</fullName>
        <ecNumber evidence="6">5.6.2.3</ecNumber>
    </recommendedName>
</protein>
<evidence type="ECO:0000259" key="8">
    <source>
        <dbReference type="PROSITE" id="PS51193"/>
    </source>
</evidence>
<evidence type="ECO:0000256" key="4">
    <source>
        <dbReference type="ARBA" id="ARBA00022840"/>
    </source>
</evidence>
<dbReference type="InterPro" id="IPR027417">
    <property type="entry name" value="P-loop_NTPase"/>
</dbReference>
<dbReference type="RefSeq" id="WP_269608671.1">
    <property type="nucleotide sequence ID" value="NZ_JAPWIJ010000020.1"/>
</dbReference>
<reference evidence="9" key="1">
    <citation type="submission" date="2022-12" db="EMBL/GenBank/DDBJ databases">
        <authorList>
            <person name="Krivoruchko A.V."/>
            <person name="Elkin A."/>
        </authorList>
    </citation>
    <scope>NUCLEOTIDE SEQUENCE</scope>
    <source>
        <strain evidence="9">IEGM 1391</strain>
    </source>
</reference>
<keyword evidence="9" id="KW-0347">Helicase</keyword>
<comment type="cofactor">
    <cofactor evidence="1">
        <name>[4Fe-4S] cluster</name>
        <dbReference type="ChEBI" id="CHEBI:49883"/>
    </cofactor>
</comment>
<sequence>MPSKTELPTVPALLQVAVHSLGGKERSNQLTMASAVAHSIDTGEHLAVQAGTGTGKSLAYLVPSIRHAVESGKTVIVSTATIALQRQLVDRDLPRLSDALTEALGRRPKFAILKGRNNYLCMNKIHTGAAQEAPDAELFDPFAVSRMGREVVRLTKWSSETETGDRDDVVPGVSDQAWRQVSVTARECLGKSRCPVGEDCFAERARTEAAQVDVVVTNHALLAIDAITGIQILPEHDVVVVDEAHELVDRVTGVATEELSAATVTAAARRSAKLIEEETVDQLEGAAENWAAILDELPPSRWQSLPDGVGPALASIRDAAWAVRTAIGPNKQGMAASDPEAAAARSAALVAIDEVHDSAVRVLTAFDEPDPAKRRDVVWHAVDDFRGNVKRTVRIAPLSVGGLLRARLFAESTVVLTSATLTVGGSFDGLAVNWGLPAETPSRSDTAMASGVEPPSDTGSIRWNSLDVGSPFDHARAGIMYIAKHLSPPGRDGLSKSYLDEIESLVSAAGGRTLGLFSSMRAAKAAAEEMRERLDTPILCQGDDSTGALVQKFADDEATSLFGTLSLWQGVDVPGPSLSLVILDRIPFPRPDDPLLVARQQAVESRGGNGFLAVAANHAALLLAQGVGRLLRSVDDKGVVAVLDSRLATARYGGYLRASLPPFWETSDPEVVRKALTRLAGK</sequence>
<organism evidence="9 10">
    <name type="scientific">Rhodococcus ruber</name>
    <dbReference type="NCBI Taxonomy" id="1830"/>
    <lineage>
        <taxon>Bacteria</taxon>
        <taxon>Bacillati</taxon>
        <taxon>Actinomycetota</taxon>
        <taxon>Actinomycetes</taxon>
        <taxon>Mycobacteriales</taxon>
        <taxon>Nocardiaceae</taxon>
        <taxon>Rhodococcus</taxon>
    </lineage>
</organism>
<dbReference type="InterPro" id="IPR014013">
    <property type="entry name" value="Helic_SF1/SF2_ATP-bd_DinG/Rad3"/>
</dbReference>
<dbReference type="EC" id="5.6.2.3" evidence="6"/>
<dbReference type="InterPro" id="IPR045028">
    <property type="entry name" value="DinG/Rad3-like"/>
</dbReference>
<evidence type="ECO:0000256" key="3">
    <source>
        <dbReference type="ARBA" id="ARBA00022801"/>
    </source>
</evidence>
<dbReference type="PROSITE" id="PS51193">
    <property type="entry name" value="HELICASE_ATP_BIND_2"/>
    <property type="match status" value="1"/>
</dbReference>
<keyword evidence="2" id="KW-0547">Nucleotide-binding</keyword>
<dbReference type="GO" id="GO:0004386">
    <property type="term" value="F:helicase activity"/>
    <property type="evidence" value="ECO:0007669"/>
    <property type="project" value="UniProtKB-KW"/>
</dbReference>
<evidence type="ECO:0000256" key="5">
    <source>
        <dbReference type="ARBA" id="ARBA00038058"/>
    </source>
</evidence>
<comment type="similarity">
    <text evidence="5">Belongs to the helicase family. DinG subfamily.</text>
</comment>
<gene>
    <name evidence="9" type="ORF">O4220_27270</name>
</gene>
<dbReference type="InterPro" id="IPR014001">
    <property type="entry name" value="Helicase_ATP-bd"/>
</dbReference>
<dbReference type="Gene3D" id="3.40.50.300">
    <property type="entry name" value="P-loop containing nucleotide triphosphate hydrolases"/>
    <property type="match status" value="2"/>
</dbReference>
<keyword evidence="4" id="KW-0067">ATP-binding</keyword>
<dbReference type="Proteomes" id="UP001081071">
    <property type="component" value="Unassembled WGS sequence"/>
</dbReference>
<comment type="catalytic activity">
    <reaction evidence="7">
        <text>ATP + H2O = ADP + phosphate + H(+)</text>
        <dbReference type="Rhea" id="RHEA:13065"/>
        <dbReference type="ChEBI" id="CHEBI:15377"/>
        <dbReference type="ChEBI" id="CHEBI:15378"/>
        <dbReference type="ChEBI" id="CHEBI:30616"/>
        <dbReference type="ChEBI" id="CHEBI:43474"/>
        <dbReference type="ChEBI" id="CHEBI:456216"/>
        <dbReference type="EC" id="5.6.2.3"/>
    </reaction>
</comment>
<comment type="caution">
    <text evidence="9">The sequence shown here is derived from an EMBL/GenBank/DDBJ whole genome shotgun (WGS) entry which is preliminary data.</text>
</comment>
<evidence type="ECO:0000256" key="1">
    <source>
        <dbReference type="ARBA" id="ARBA00001966"/>
    </source>
</evidence>
<feature type="domain" description="Helicase ATP-binding" evidence="8">
    <location>
        <begin position="15"/>
        <end position="287"/>
    </location>
</feature>
<accession>A0ABT4MML8</accession>
<evidence type="ECO:0000313" key="10">
    <source>
        <dbReference type="Proteomes" id="UP001081071"/>
    </source>
</evidence>